<evidence type="ECO:0000313" key="2">
    <source>
        <dbReference type="Proteomes" id="UP000836387"/>
    </source>
</evidence>
<gene>
    <name evidence="1" type="ORF">CRV2_00021965</name>
</gene>
<organism evidence="1 2">
    <name type="scientific">Clonostachys rosea f. rosea IK726</name>
    <dbReference type="NCBI Taxonomy" id="1349383"/>
    <lineage>
        <taxon>Eukaryota</taxon>
        <taxon>Fungi</taxon>
        <taxon>Dikarya</taxon>
        <taxon>Ascomycota</taxon>
        <taxon>Pezizomycotina</taxon>
        <taxon>Sordariomycetes</taxon>
        <taxon>Hypocreomycetidae</taxon>
        <taxon>Hypocreales</taxon>
        <taxon>Bionectriaceae</taxon>
        <taxon>Clonostachys</taxon>
    </lineage>
</organism>
<dbReference type="EMBL" id="CADEHS020000528">
    <property type="protein sequence ID" value="CAG9953485.1"/>
    <property type="molecule type" value="Genomic_DNA"/>
</dbReference>
<dbReference type="Proteomes" id="UP000836387">
    <property type="component" value="Unassembled WGS sequence"/>
</dbReference>
<reference evidence="1" key="1">
    <citation type="submission" date="2020-04" db="EMBL/GenBank/DDBJ databases">
        <authorList>
            <person name="Broberg M."/>
        </authorList>
    </citation>
    <scope>NUCLEOTIDE SEQUENCE</scope>
</reference>
<name>A0ACA9UJC6_BIOOC</name>
<keyword evidence="2" id="KW-1185">Reference proteome</keyword>
<evidence type="ECO:0000313" key="1">
    <source>
        <dbReference type="EMBL" id="CAG9953485.1"/>
    </source>
</evidence>
<sequence>MGLSAKDTFPRQGIGADPSQPLPLPSGSRNFTIFPIPISFSEIGEPEVGEREVRVLTQIGHSAIDADTDGYAQCLATCLPQLMNT</sequence>
<accession>A0ACA9UJC6</accession>
<comment type="caution">
    <text evidence="1">The sequence shown here is derived from an EMBL/GenBank/DDBJ whole genome shotgun (WGS) entry which is preliminary data.</text>
</comment>
<reference evidence="1" key="2">
    <citation type="submission" date="2021-10" db="EMBL/GenBank/DDBJ databases">
        <authorList>
            <person name="Piombo E."/>
        </authorList>
    </citation>
    <scope>NUCLEOTIDE SEQUENCE</scope>
</reference>
<protein>
    <submittedName>
        <fullName evidence="1">Uncharacterized protein</fullName>
    </submittedName>
</protein>
<proteinExistence type="predicted"/>